<dbReference type="InParanoid" id="A0A6I9QFT2"/>
<feature type="compositionally biased region" description="Polar residues" evidence="1">
    <location>
        <begin position="114"/>
        <end position="125"/>
    </location>
</feature>
<dbReference type="OrthoDB" id="423313at2759"/>
<dbReference type="PANTHER" id="PTHR45669:SF14">
    <property type="entry name" value="EMB|CAB81925.1-RELATED"/>
    <property type="match status" value="1"/>
</dbReference>
<keyword evidence="3" id="KW-1185">Reference proteome</keyword>
<dbReference type="PROSITE" id="PS51354">
    <property type="entry name" value="GLUTAREDOXIN_2"/>
    <property type="match status" value="1"/>
</dbReference>
<evidence type="ECO:0000256" key="1">
    <source>
        <dbReference type="SAM" id="MobiDB-lite"/>
    </source>
</evidence>
<name>A0A6I9QFT2_ELAGV</name>
<protein>
    <submittedName>
        <fullName evidence="4">Uncharacterized protein At3g28850</fullName>
    </submittedName>
</protein>
<dbReference type="Pfam" id="PF23733">
    <property type="entry name" value="GRXCR1-2_C"/>
    <property type="match status" value="1"/>
</dbReference>
<feature type="region of interest" description="Disordered" evidence="1">
    <location>
        <begin position="32"/>
        <end position="131"/>
    </location>
</feature>
<dbReference type="InterPro" id="IPR036249">
    <property type="entry name" value="Thioredoxin-like_sf"/>
</dbReference>
<dbReference type="GeneID" id="105034478"/>
<accession>A0A6I9QFT2</accession>
<organism evidence="3 4">
    <name type="scientific">Elaeis guineensis var. tenera</name>
    <name type="common">Oil palm</name>
    <dbReference type="NCBI Taxonomy" id="51953"/>
    <lineage>
        <taxon>Eukaryota</taxon>
        <taxon>Viridiplantae</taxon>
        <taxon>Streptophyta</taxon>
        <taxon>Embryophyta</taxon>
        <taxon>Tracheophyta</taxon>
        <taxon>Spermatophyta</taxon>
        <taxon>Magnoliopsida</taxon>
        <taxon>Liliopsida</taxon>
        <taxon>Arecaceae</taxon>
        <taxon>Arecoideae</taxon>
        <taxon>Cocoseae</taxon>
        <taxon>Elaeidinae</taxon>
        <taxon>Elaeis</taxon>
    </lineage>
</organism>
<feature type="region of interest" description="Disordered" evidence="1">
    <location>
        <begin position="161"/>
        <end position="193"/>
    </location>
</feature>
<sequence>MKGMKGRILKKLKSIPHVGYLKQGRILHVNASDGLLDDSPPPNPGRILRNLPVTREEDPDSKISTPSQPEIIDVDELMRDLEDEEPELSSGNKENIRPVSPPKYPASWKKKPENSIQSKTENYNSDLDMPTFRRPDLNSDTLFDPDLLAAFEQAVMDHIQSYEESSSRARAPKEEEEESHIDEEPPSKVPRKSEDYFNPLMECEERCCPPGGMGAIVLYTTTLRGVRKTFEDCNSVRFLLRSLKLLFLERDVSMHMEFREELWRVLGGRTIPPRLFIKGRYIGGADEVLGLHEQGKLLPLVQDLPLDRSGGVACEGCGGVRFMMCSECSGSRKLYHDENVMHIQCSHCNENGLILCPICC</sequence>
<evidence type="ECO:0000313" key="3">
    <source>
        <dbReference type="Proteomes" id="UP000504607"/>
    </source>
</evidence>
<dbReference type="RefSeq" id="XP_010907962.1">
    <property type="nucleotide sequence ID" value="XM_010909660.3"/>
</dbReference>
<dbReference type="Proteomes" id="UP000504607">
    <property type="component" value="Unplaced"/>
</dbReference>
<dbReference type="Pfam" id="PF00462">
    <property type="entry name" value="Glutaredoxin"/>
    <property type="match status" value="1"/>
</dbReference>
<evidence type="ECO:0000313" key="4">
    <source>
        <dbReference type="RefSeq" id="XP_010907962.1"/>
    </source>
</evidence>
<evidence type="ECO:0000259" key="2">
    <source>
        <dbReference type="Pfam" id="PF00462"/>
    </source>
</evidence>
<gene>
    <name evidence="4" type="primary">LOC105034478</name>
</gene>
<dbReference type="Gene3D" id="3.40.30.10">
    <property type="entry name" value="Glutaredoxin"/>
    <property type="match status" value="1"/>
</dbReference>
<dbReference type="SUPFAM" id="SSF52833">
    <property type="entry name" value="Thioredoxin-like"/>
    <property type="match status" value="1"/>
</dbReference>
<dbReference type="PANTHER" id="PTHR45669">
    <property type="entry name" value="GLUTAREDOXIN DOMAIN-CONTAINING CYSTEINE-RICH PROTEIN CG12206-RELATED"/>
    <property type="match status" value="1"/>
</dbReference>
<dbReference type="CDD" id="cd03031">
    <property type="entry name" value="GRX_GRX_like"/>
    <property type="match status" value="1"/>
</dbReference>
<dbReference type="KEGG" id="egu:105034478"/>
<reference evidence="4" key="1">
    <citation type="submission" date="2025-08" db="UniProtKB">
        <authorList>
            <consortium name="RefSeq"/>
        </authorList>
    </citation>
    <scope>IDENTIFICATION</scope>
</reference>
<dbReference type="AlphaFoldDB" id="A0A6I9QFT2"/>
<dbReference type="FunCoup" id="A0A6I9QFT2">
    <property type="interactions" value="34"/>
</dbReference>
<feature type="compositionally biased region" description="Basic and acidic residues" evidence="1">
    <location>
        <begin position="182"/>
        <end position="193"/>
    </location>
</feature>
<feature type="domain" description="Glutaredoxin" evidence="2">
    <location>
        <begin position="216"/>
        <end position="282"/>
    </location>
</feature>
<dbReference type="InterPro" id="IPR002109">
    <property type="entry name" value="Glutaredoxin"/>
</dbReference>
<proteinExistence type="predicted"/>